<accession>A0A4Z0C792</accession>
<dbReference type="PANTHER" id="PTHR38690:SF1">
    <property type="entry name" value="PROTEASE"/>
    <property type="match status" value="1"/>
</dbReference>
<dbReference type="RefSeq" id="WP_135262941.1">
    <property type="nucleotide sequence ID" value="NZ_SMLM01000001.1"/>
</dbReference>
<sequence>MNDSPPLPSGPLKLYAAVANGLLWLLAAAWLLLALAWGAVHGWIVPRIGDFRPVLETRATQLLGVPVRIGAISARSEGLVPSFQLESVVLLDPQGREALSLPRVVASLSPRSLLHLGFDQLYIDSPVLDVRRSAQGRLVVAGLELAQGQEDDGRMADWFFRQREFVIRGGTVRWTDEMLAAPPLQLEQVDFVVRNTSRRHAIRLDATPPPAWGDRFTVQAAFRQPFLSAHPGRWQDWDGQLHADFHRVDLGELRKHTRLGFEVHGGHGAVRAWVDVADGKVTGAVADLAAAGVSTTLRNGLAPLALATVSGRLGGRLLPGGLEVEARELQFTTAEGQRWPAGNVFFTFTEPDGRREGAGELRADRVDLGALGQVASALPLGEATHAALARHAPRGIVENLIAKWQGPLPSPARYQARGRVTGLQIAAVPASVEDGHATGALPGVRNASLDFDLNEAGGKARLSLNAGELELPGVFQEPVLAFDRLSGDLQWQLAGERITVNVANLRFANADAQGEGQASWRTGDQPAHRYPGVLDLQASLLRAKGARVWRYLPLGVPQDARDYVREAVQQGDVADARFRVRGDLKDFPFPQRQGDFLVTAQVRNATYAFAPRSVTRGPLQWPALSQLSARLVFDRTSLRIEDAQGRLTGAPNLRVKASAQIPDLSQAVVGLDGEIRGPLAEALGVVQRSPISALMNDTLARSTANGNTEVKLGLELPIEQIQRSRVQGTVTLAGNDVQITPDSPPLQRARGSVLFSERGFQLVGTQARALGGDMRIEGGSRPGGAEPSVVLRAQGTATAEGLRQARELGFVSRLAKHATGASSYSAVLSFRRGTPEVQVTSSLQGLALSLPAPLSKPAEAAMPLRYENVLLAADASGPMHDQLSVDIGRVASVTYVRDVSGAEPKVLRGSIAIGLAQGESASLPDQGVTANVRLGSTNVDAWEQVFEGGAPATAAAPASAPAAAAPARPASAAAALGYLPTTIALRAKELTVEGRTLHNLVVGGSRDGLLWRGNVDADELNGYVEYRQPAGSGAGRVHARLARLSIAASTANAVETLLDEQPASMPALDVVVEDFELRGRKLGRLEIDAVNRGGAAVVREGGIREWRLNKLALITPEGTFSATGNWAAVDAQAAPPGGPRPPRTPPERRRTVMNFRLDIGDAGQLLTRVGMKDVVRRGQGRMEGQVAWLGSPLAFDYPSMQGFFHVDVQAGQFLKADPGLAKLLGVLSLQSLPRRLALDFRDVFSQGFAFDFVRGDITIQNGVAATNNLQMKGVNAAVLMEGKADIARETQDLRVVVVPEINAGTASLVAAVINPAIGLGTFLAQVFLREPLARAATQQFQIEGTWADPRVTKLARQSAAGGPPQEQEAQR</sequence>
<keyword evidence="4" id="KW-1185">Reference proteome</keyword>
<organism evidence="3 4">
    <name type="scientific">Ramlibacter henchirensis</name>
    <dbReference type="NCBI Taxonomy" id="204072"/>
    <lineage>
        <taxon>Bacteria</taxon>
        <taxon>Pseudomonadati</taxon>
        <taxon>Pseudomonadota</taxon>
        <taxon>Betaproteobacteria</taxon>
        <taxon>Burkholderiales</taxon>
        <taxon>Comamonadaceae</taxon>
        <taxon>Ramlibacter</taxon>
    </lineage>
</organism>
<feature type="region of interest" description="Disordered" evidence="1">
    <location>
        <begin position="1352"/>
        <end position="1371"/>
    </location>
</feature>
<evidence type="ECO:0000256" key="1">
    <source>
        <dbReference type="SAM" id="MobiDB-lite"/>
    </source>
</evidence>
<dbReference type="Proteomes" id="UP000298180">
    <property type="component" value="Unassembled WGS sequence"/>
</dbReference>
<evidence type="ECO:0000259" key="2">
    <source>
        <dbReference type="Pfam" id="PF13116"/>
    </source>
</evidence>
<dbReference type="InterPro" id="IPR011836">
    <property type="entry name" value="YhdP"/>
</dbReference>
<protein>
    <submittedName>
        <fullName evidence="3">TIGR02099 family protein</fullName>
    </submittedName>
</protein>
<evidence type="ECO:0000313" key="4">
    <source>
        <dbReference type="Proteomes" id="UP000298180"/>
    </source>
</evidence>
<proteinExistence type="predicted"/>
<feature type="domain" description="YhdP central" evidence="2">
    <location>
        <begin position="20"/>
        <end position="1351"/>
    </location>
</feature>
<dbReference type="OrthoDB" id="8521382at2"/>
<reference evidence="3 4" key="1">
    <citation type="submission" date="2019-03" db="EMBL/GenBank/DDBJ databases">
        <title>Ramlibacter henchirensis DSM 14656, whole genome shotgun sequence.</title>
        <authorList>
            <person name="Zhang X."/>
            <person name="Feng G."/>
            <person name="Zhu H."/>
        </authorList>
    </citation>
    <scope>NUCLEOTIDE SEQUENCE [LARGE SCALE GENOMIC DNA]</scope>
    <source>
        <strain evidence="3 4">DSM 14656</strain>
    </source>
</reference>
<dbReference type="EMBL" id="SMLM01000001">
    <property type="protein sequence ID" value="TFZ06854.1"/>
    <property type="molecule type" value="Genomic_DNA"/>
</dbReference>
<dbReference type="InterPro" id="IPR025263">
    <property type="entry name" value="YhdP_central"/>
</dbReference>
<dbReference type="Pfam" id="PF13116">
    <property type="entry name" value="YhdP"/>
    <property type="match status" value="1"/>
</dbReference>
<gene>
    <name evidence="3" type="ORF">EZ313_09605</name>
</gene>
<comment type="caution">
    <text evidence="3">The sequence shown here is derived from an EMBL/GenBank/DDBJ whole genome shotgun (WGS) entry which is preliminary data.</text>
</comment>
<dbReference type="PANTHER" id="PTHR38690">
    <property type="entry name" value="PROTEASE-RELATED"/>
    <property type="match status" value="1"/>
</dbReference>
<dbReference type="NCBIfam" id="TIGR02099">
    <property type="entry name" value="YhdP family protein"/>
    <property type="match status" value="1"/>
</dbReference>
<name>A0A4Z0C792_9BURK</name>
<evidence type="ECO:0000313" key="3">
    <source>
        <dbReference type="EMBL" id="TFZ06854.1"/>
    </source>
</evidence>